<evidence type="ECO:0000313" key="4">
    <source>
        <dbReference type="EMBL" id="TDO27810.1"/>
    </source>
</evidence>
<name>A0A4R6IYB7_9ACTN</name>
<dbReference type="InterPro" id="IPR012074">
    <property type="entry name" value="GAF_ANTAR"/>
</dbReference>
<feature type="domain" description="ANTAR" evidence="3">
    <location>
        <begin position="161"/>
        <end position="222"/>
    </location>
</feature>
<dbReference type="Pfam" id="PF03861">
    <property type="entry name" value="ANTAR"/>
    <property type="match status" value="1"/>
</dbReference>
<sequence length="233" mass="24935">MMDGIDDDAVELFAEFACQLRGEPEVEQTAGAVLEFALQAVGCDHASLVLRHGGGNLDVAAATDPVAQRAILMQLCCGQGPCLAAMTNRQSVLVPDTLTEQRWPAWAAAMLELDLRSVLSVPIHADQATSGALNLVAAKPYAFEPDDEAVAHLLARHASVAMATNRQETGLSITVDTRRPIGQALGVLMEHFDLTAGQAYAVLRRYSQHHNVKLNEVARRLLGPSAPPTDPAR</sequence>
<dbReference type="Proteomes" id="UP000295388">
    <property type="component" value="Unassembled WGS sequence"/>
</dbReference>
<protein>
    <submittedName>
        <fullName evidence="4">GAF domain-containing protein</fullName>
    </submittedName>
</protein>
<evidence type="ECO:0000259" key="3">
    <source>
        <dbReference type="PROSITE" id="PS50921"/>
    </source>
</evidence>
<dbReference type="AlphaFoldDB" id="A0A4R6IYB7"/>
<comment type="caution">
    <text evidence="4">The sequence shown here is derived from an EMBL/GenBank/DDBJ whole genome shotgun (WGS) entry which is preliminary data.</text>
</comment>
<evidence type="ECO:0000313" key="5">
    <source>
        <dbReference type="Proteomes" id="UP000295388"/>
    </source>
</evidence>
<dbReference type="InterPro" id="IPR036388">
    <property type="entry name" value="WH-like_DNA-bd_sf"/>
</dbReference>
<proteinExistence type="predicted"/>
<dbReference type="EMBL" id="SNWQ01000052">
    <property type="protein sequence ID" value="TDO27810.1"/>
    <property type="molecule type" value="Genomic_DNA"/>
</dbReference>
<dbReference type="SMART" id="SM00065">
    <property type="entry name" value="GAF"/>
    <property type="match status" value="1"/>
</dbReference>
<gene>
    <name evidence="4" type="ORF">EV643_1524</name>
</gene>
<dbReference type="SUPFAM" id="SSF55781">
    <property type="entry name" value="GAF domain-like"/>
    <property type="match status" value="1"/>
</dbReference>
<dbReference type="Gene3D" id="3.30.450.40">
    <property type="match status" value="1"/>
</dbReference>
<dbReference type="Pfam" id="PF13185">
    <property type="entry name" value="GAF_2"/>
    <property type="match status" value="1"/>
</dbReference>
<dbReference type="GO" id="GO:0003723">
    <property type="term" value="F:RNA binding"/>
    <property type="evidence" value="ECO:0007669"/>
    <property type="project" value="InterPro"/>
</dbReference>
<dbReference type="SMART" id="SM01012">
    <property type="entry name" value="ANTAR"/>
    <property type="match status" value="1"/>
</dbReference>
<keyword evidence="5" id="KW-1185">Reference proteome</keyword>
<reference evidence="4 5" key="1">
    <citation type="submission" date="2019-03" db="EMBL/GenBank/DDBJ databases">
        <title>Genomic Encyclopedia of Type Strains, Phase III (KMG-III): the genomes of soil and plant-associated and newly described type strains.</title>
        <authorList>
            <person name="Whitman W."/>
        </authorList>
    </citation>
    <scope>NUCLEOTIDE SEQUENCE [LARGE SCALE GENOMIC DNA]</scope>
    <source>
        <strain evidence="4 5">VKM Ac-2527</strain>
    </source>
</reference>
<dbReference type="InterPro" id="IPR003018">
    <property type="entry name" value="GAF"/>
</dbReference>
<evidence type="ECO:0000256" key="1">
    <source>
        <dbReference type="ARBA" id="ARBA00023015"/>
    </source>
</evidence>
<dbReference type="RefSeq" id="WP_238166208.1">
    <property type="nucleotide sequence ID" value="NZ_SNWQ01000052.1"/>
</dbReference>
<dbReference type="Gene3D" id="1.10.10.10">
    <property type="entry name" value="Winged helix-like DNA-binding domain superfamily/Winged helix DNA-binding domain"/>
    <property type="match status" value="1"/>
</dbReference>
<dbReference type="InterPro" id="IPR029016">
    <property type="entry name" value="GAF-like_dom_sf"/>
</dbReference>
<evidence type="ECO:0000256" key="2">
    <source>
        <dbReference type="ARBA" id="ARBA00023163"/>
    </source>
</evidence>
<accession>A0A4R6IYB7</accession>
<keyword evidence="1" id="KW-0805">Transcription regulation</keyword>
<keyword evidence="2" id="KW-0804">Transcription</keyword>
<dbReference type="InterPro" id="IPR005561">
    <property type="entry name" value="ANTAR"/>
</dbReference>
<organism evidence="4 5">
    <name type="scientific">Kribbella caucasensis</name>
    <dbReference type="NCBI Taxonomy" id="2512215"/>
    <lineage>
        <taxon>Bacteria</taxon>
        <taxon>Bacillati</taxon>
        <taxon>Actinomycetota</taxon>
        <taxon>Actinomycetes</taxon>
        <taxon>Propionibacteriales</taxon>
        <taxon>Kribbellaceae</taxon>
        <taxon>Kribbella</taxon>
    </lineage>
</organism>
<dbReference type="PIRSF" id="PIRSF036625">
    <property type="entry name" value="GAF_ANTAR"/>
    <property type="match status" value="1"/>
</dbReference>
<dbReference type="PROSITE" id="PS50921">
    <property type="entry name" value="ANTAR"/>
    <property type="match status" value="1"/>
</dbReference>